<evidence type="ECO:0000313" key="3">
    <source>
        <dbReference type="EMBL" id="ALJ00151.1"/>
    </source>
</evidence>
<keyword evidence="1" id="KW-0732">Signal</keyword>
<gene>
    <name evidence="3" type="ORF">DC20_15725</name>
</gene>
<proteinExistence type="predicted"/>
<sequence>MKTNQILTRLALGLFVALSFVITSCSSDDDGDQPTNIINFKNAIIRGSEEVPANTSTATGTFTGSYNQDTNILSYTITFSGVNVTAMHFHKGAKGVSGPVVIPIGTAPYTSPINSQTPALTDAQEADLLAGLWYVNIHSAQFPAGEIRAQVERQ</sequence>
<dbReference type="STRING" id="512763.DC20_15725"/>
<reference evidence="3 4" key="1">
    <citation type="submission" date="2015-08" db="EMBL/GenBank/DDBJ databases">
        <title>Complete genome sequence of Rufibacter tibetensis strain 1351t, a radiation-resistant bacterium from tibet plateau.</title>
        <authorList>
            <person name="Dai J."/>
        </authorList>
    </citation>
    <scope>NUCLEOTIDE SEQUENCE [LARGE SCALE GENOMIC DNA]</scope>
    <source>
        <strain evidence="3 4">1351</strain>
    </source>
</reference>
<dbReference type="SMART" id="SM00754">
    <property type="entry name" value="CHRD"/>
    <property type="match status" value="1"/>
</dbReference>
<feature type="signal peptide" evidence="1">
    <location>
        <begin position="1"/>
        <end position="27"/>
    </location>
</feature>
<dbReference type="PATRIC" id="fig|512763.3.peg.3458"/>
<dbReference type="KEGG" id="rti:DC20_15725"/>
<dbReference type="AlphaFoldDB" id="A0A0P0CKS2"/>
<evidence type="ECO:0000256" key="1">
    <source>
        <dbReference type="SAM" id="SignalP"/>
    </source>
</evidence>
<dbReference type="PROSITE" id="PS50933">
    <property type="entry name" value="CHRD"/>
    <property type="match status" value="1"/>
</dbReference>
<feature type="domain" description="CHRD" evidence="2">
    <location>
        <begin position="37"/>
        <end position="154"/>
    </location>
</feature>
<dbReference type="OrthoDB" id="571052at2"/>
<dbReference type="EMBL" id="CP012643">
    <property type="protein sequence ID" value="ALJ00151.1"/>
    <property type="molecule type" value="Genomic_DNA"/>
</dbReference>
<keyword evidence="4" id="KW-1185">Reference proteome</keyword>
<accession>A0A0P0CKS2</accession>
<feature type="chain" id="PRO_5006042657" description="CHRD domain-containing protein" evidence="1">
    <location>
        <begin position="28"/>
        <end position="154"/>
    </location>
</feature>
<organism evidence="3 4">
    <name type="scientific">Rufibacter tibetensis</name>
    <dbReference type="NCBI Taxonomy" id="512763"/>
    <lineage>
        <taxon>Bacteria</taxon>
        <taxon>Pseudomonadati</taxon>
        <taxon>Bacteroidota</taxon>
        <taxon>Cytophagia</taxon>
        <taxon>Cytophagales</taxon>
        <taxon>Hymenobacteraceae</taxon>
        <taxon>Rufibacter</taxon>
    </lineage>
</organism>
<dbReference type="InterPro" id="IPR010895">
    <property type="entry name" value="CHRD"/>
</dbReference>
<protein>
    <recommendedName>
        <fullName evidence="2">CHRD domain-containing protein</fullName>
    </recommendedName>
</protein>
<dbReference type="Proteomes" id="UP000061382">
    <property type="component" value="Chromosome"/>
</dbReference>
<dbReference type="PROSITE" id="PS51257">
    <property type="entry name" value="PROKAR_LIPOPROTEIN"/>
    <property type="match status" value="1"/>
</dbReference>
<name>A0A0P0CKS2_9BACT</name>
<evidence type="ECO:0000259" key="2">
    <source>
        <dbReference type="PROSITE" id="PS50933"/>
    </source>
</evidence>
<dbReference type="Pfam" id="PF07452">
    <property type="entry name" value="CHRD"/>
    <property type="match status" value="1"/>
</dbReference>
<evidence type="ECO:0000313" key="4">
    <source>
        <dbReference type="Proteomes" id="UP000061382"/>
    </source>
</evidence>
<dbReference type="RefSeq" id="WP_062544697.1">
    <property type="nucleotide sequence ID" value="NZ_CP012643.1"/>
</dbReference>